<gene>
    <name evidence="1" type="ORF">Lery_2773</name>
</gene>
<sequence>MTLPKKALRYGQLKFTNDKTVPSSGHKIEKATFVDAVDGEKTGFFKPISDSYPRVLALYSVAVSVVLRNSLGDSAAEERLVYDEKGEICGTLSIKLKKYNPMAASGATLPTNASEREEVYPSYNTLLSHNVAKWLIAAWRYKCDDRHPGNTDLDTILDYDMMLWGITWIMKGARVVDGIIKEHPETSMGLKSTDLDNFPIIDSRTHWPTNTMPGNLNLAKRHMCYQAFRDLAANPSIKLDSSSEPVSFQEQFFGAILQELLTYEPATLKERFVEYFGTEPLNYLSLPSDKAELLAKTYSQWFNTETDRQPFVNHILEIMQNGYDEFYRNTVFYSGIEKNSAGVPVMSFCDFLQAKPSAFNRTKAWAEQENKFMEQYSQEYKKRVDSAPETADATHYYCLPEAARYNLKKMDGRYHQIWRDAHTLQFKAILSNIDKLLEGLWEELTRKTSLANKALETSKTLPKPMEDITRSIQLFDSDMALPKLDCDEENPLAKGYLELKRLRQELTKCTDRYFDLQARELTDEANIQFCIDITNCCHRYENPLLKLFGQTPSADAWLNIIKQMLEFNNNFGFVRHLKGKDAPLGRQDKPEKTSFVMRNHTEKAVIAATMQALFDWANDIDRSTLDGYIGEVIEHQYKPSALNVLSNKYRVDLLSYLKDSSKAEKGENILGYILAKGGTESNSLNTLLIKYLVPKMLEHRIGQSDVNLSSVLRAVQKDEFEIRTYAAEAQKFVQTDQRFTHIYSAEARQVFTKSLYQWVRNMDAEFKKLVRGVLKDYKPSTFNIFSPRKRGKEVEGYLADTSNSNEMILTKIFCGGGLDSALTHDLFKKLVEQMQARKDDYPLARQVINDETRLHFFNAVYEDAKAKSFSSKTKTTSTEFSH</sequence>
<evidence type="ECO:0000313" key="1">
    <source>
        <dbReference type="EMBL" id="KTC94606.1"/>
    </source>
</evidence>
<dbReference type="PATRIC" id="fig|448.7.peg.2913"/>
<name>A0A0W0TG99_LEGER</name>
<dbReference type="STRING" id="448.Lery_2773"/>
<protein>
    <submittedName>
        <fullName evidence="1">Uncharacterized protein</fullName>
    </submittedName>
</protein>
<comment type="caution">
    <text evidence="1">The sequence shown here is derived from an EMBL/GenBank/DDBJ whole genome shotgun (WGS) entry which is preliminary data.</text>
</comment>
<dbReference type="Proteomes" id="UP000054773">
    <property type="component" value="Unassembled WGS sequence"/>
</dbReference>
<proteinExistence type="predicted"/>
<organism evidence="1 2">
    <name type="scientific">Legionella erythra</name>
    <dbReference type="NCBI Taxonomy" id="448"/>
    <lineage>
        <taxon>Bacteria</taxon>
        <taxon>Pseudomonadati</taxon>
        <taxon>Pseudomonadota</taxon>
        <taxon>Gammaproteobacteria</taxon>
        <taxon>Legionellales</taxon>
        <taxon>Legionellaceae</taxon>
        <taxon>Legionella</taxon>
    </lineage>
</organism>
<dbReference type="AlphaFoldDB" id="A0A0W0TG99"/>
<dbReference type="RefSeq" id="WP_058527847.1">
    <property type="nucleotide sequence ID" value="NZ_CAAAHY010000005.1"/>
</dbReference>
<reference evidence="1 2" key="1">
    <citation type="submission" date="2015-11" db="EMBL/GenBank/DDBJ databases">
        <title>Genomic analysis of 38 Legionella species identifies large and diverse effector repertoires.</title>
        <authorList>
            <person name="Burstein D."/>
            <person name="Amaro F."/>
            <person name="Zusman T."/>
            <person name="Lifshitz Z."/>
            <person name="Cohen O."/>
            <person name="Gilbert J.A."/>
            <person name="Pupko T."/>
            <person name="Shuman H.A."/>
            <person name="Segal G."/>
        </authorList>
    </citation>
    <scope>NUCLEOTIDE SEQUENCE [LARGE SCALE GENOMIC DNA]</scope>
    <source>
        <strain evidence="1 2">SE-32A-C8</strain>
    </source>
</reference>
<dbReference type="OrthoDB" id="5649225at2"/>
<accession>A0A0W0TG99</accession>
<dbReference type="EMBL" id="LNYA01000034">
    <property type="protein sequence ID" value="KTC94606.1"/>
    <property type="molecule type" value="Genomic_DNA"/>
</dbReference>
<keyword evidence="2" id="KW-1185">Reference proteome</keyword>
<evidence type="ECO:0000313" key="2">
    <source>
        <dbReference type="Proteomes" id="UP000054773"/>
    </source>
</evidence>